<evidence type="ECO:0000259" key="2">
    <source>
        <dbReference type="Pfam" id="PF00010"/>
    </source>
</evidence>
<evidence type="ECO:0000313" key="4">
    <source>
        <dbReference type="Proteomes" id="UP000245768"/>
    </source>
</evidence>
<keyword evidence="4" id="KW-1185">Reference proteome</keyword>
<feature type="compositionally biased region" description="Low complexity" evidence="1">
    <location>
        <begin position="297"/>
        <end position="310"/>
    </location>
</feature>
<sequence>MPGPYEDFDFTLDLPENITSSDLNLIASPGFGDLFGGGLSSGSHAPIGSSSSSSSMMFSPSLPSSSMSWSNSSQTTPRQSSTMDRGDALGLGLSGSQLTAVPSESSGQPMSGPPPPPFSPPAGGSLFSFDDIMAQPQIQHREPPEKQFQTHSQPHQHHSQPNHYPQHQDLGSLFNANESNFLTSFLSSFDGFDFNPTLPADMPSFANALEKGAASLTSAETAMARHRRRNGPPSNSAASPTKSTGSGATPTAGAAFGQALEGLSDDDEGADDVLSASRRKRGNNAASAMDVFPHLRQQQQHQQQQLQQHPQHYHHQHHFDNGIYGIYPGSANNNQGFDVSLATIGNGKKMKTEHGVSSTLSSPDTISQHHRRPSSNPISQASPQHSSSAATAAAAAAAAAAAKKDLLSEGEKRQNHILSEQRRRNHIREAFKELVDLLEAGREFGARGLGLSSGAGTGIEDEGLDDRSDYESTLEDEEASAASKRRKAKAKRATAAAAAAQAQASAISTQVGSSAAAAARGSASTRGRGKGRGRGGSAGGGAGSKSAVLFQAVDLLVWLQGKNEHLERHVSLLEQAAANAGTAQDGRTTPLIQ</sequence>
<feature type="region of interest" description="Disordered" evidence="1">
    <location>
        <begin position="295"/>
        <end position="315"/>
    </location>
</feature>
<dbReference type="EMBL" id="KZ819638">
    <property type="protein sequence ID" value="PWN88669.1"/>
    <property type="molecule type" value="Genomic_DNA"/>
</dbReference>
<dbReference type="Gene3D" id="4.10.280.10">
    <property type="entry name" value="Helix-loop-helix DNA-binding domain"/>
    <property type="match status" value="1"/>
</dbReference>
<feature type="region of interest" description="Disordered" evidence="1">
    <location>
        <begin position="447"/>
        <end position="487"/>
    </location>
</feature>
<feature type="region of interest" description="Disordered" evidence="1">
    <location>
        <begin position="217"/>
        <end position="253"/>
    </location>
</feature>
<dbReference type="AlphaFoldDB" id="A0A316YHJ4"/>
<dbReference type="STRING" id="215250.A0A316YHJ4"/>
<feature type="compositionally biased region" description="Polar residues" evidence="1">
    <location>
        <begin position="74"/>
        <end position="83"/>
    </location>
</feature>
<feature type="region of interest" description="Disordered" evidence="1">
    <location>
        <begin position="350"/>
        <end position="394"/>
    </location>
</feature>
<feature type="compositionally biased region" description="Polar residues" evidence="1">
    <location>
        <begin position="374"/>
        <end position="388"/>
    </location>
</feature>
<gene>
    <name evidence="3" type="ORF">FA10DRAFT_268834</name>
</gene>
<feature type="domain" description="BHLH" evidence="2">
    <location>
        <begin position="412"/>
        <end position="439"/>
    </location>
</feature>
<feature type="compositionally biased region" description="Low complexity" evidence="1">
    <location>
        <begin position="236"/>
        <end position="253"/>
    </location>
</feature>
<feature type="region of interest" description="Disordered" evidence="1">
    <location>
        <begin position="37"/>
        <end position="128"/>
    </location>
</feature>
<dbReference type="InterPro" id="IPR011598">
    <property type="entry name" value="bHLH_dom"/>
</dbReference>
<feature type="region of interest" description="Disordered" evidence="1">
    <location>
        <begin position="141"/>
        <end position="171"/>
    </location>
</feature>
<proteinExistence type="predicted"/>
<organism evidence="3 4">
    <name type="scientific">Acaromyces ingoldii</name>
    <dbReference type="NCBI Taxonomy" id="215250"/>
    <lineage>
        <taxon>Eukaryota</taxon>
        <taxon>Fungi</taxon>
        <taxon>Dikarya</taxon>
        <taxon>Basidiomycota</taxon>
        <taxon>Ustilaginomycotina</taxon>
        <taxon>Exobasidiomycetes</taxon>
        <taxon>Exobasidiales</taxon>
        <taxon>Cryptobasidiaceae</taxon>
        <taxon>Acaromyces</taxon>
    </lineage>
</organism>
<accession>A0A316YHJ4</accession>
<evidence type="ECO:0000256" key="1">
    <source>
        <dbReference type="SAM" id="MobiDB-lite"/>
    </source>
</evidence>
<feature type="compositionally biased region" description="Gly residues" evidence="1">
    <location>
        <begin position="534"/>
        <end position="543"/>
    </location>
</feature>
<dbReference type="RefSeq" id="XP_025375867.1">
    <property type="nucleotide sequence ID" value="XM_025522496.1"/>
</dbReference>
<feature type="compositionally biased region" description="Low complexity" evidence="1">
    <location>
        <begin position="41"/>
        <end position="73"/>
    </location>
</feature>
<evidence type="ECO:0000313" key="3">
    <source>
        <dbReference type="EMBL" id="PWN88669.1"/>
    </source>
</evidence>
<feature type="compositionally biased region" description="Low complexity" evidence="1">
    <location>
        <begin position="509"/>
        <end position="526"/>
    </location>
</feature>
<protein>
    <recommendedName>
        <fullName evidence="2">BHLH domain-containing protein</fullName>
    </recommendedName>
</protein>
<dbReference type="Pfam" id="PF00010">
    <property type="entry name" value="HLH"/>
    <property type="match status" value="1"/>
</dbReference>
<dbReference type="SUPFAM" id="SSF47459">
    <property type="entry name" value="HLH, helix-loop-helix DNA-binding domain"/>
    <property type="match status" value="1"/>
</dbReference>
<name>A0A316YHJ4_9BASI</name>
<reference evidence="3 4" key="1">
    <citation type="journal article" date="2018" name="Mol. Biol. Evol.">
        <title>Broad Genomic Sampling Reveals a Smut Pathogenic Ancestry of the Fungal Clade Ustilaginomycotina.</title>
        <authorList>
            <person name="Kijpornyongpan T."/>
            <person name="Mondo S.J."/>
            <person name="Barry K."/>
            <person name="Sandor L."/>
            <person name="Lee J."/>
            <person name="Lipzen A."/>
            <person name="Pangilinan J."/>
            <person name="LaButti K."/>
            <person name="Hainaut M."/>
            <person name="Henrissat B."/>
            <person name="Grigoriev I.V."/>
            <person name="Spatafora J.W."/>
            <person name="Aime M.C."/>
        </authorList>
    </citation>
    <scope>NUCLEOTIDE SEQUENCE [LARGE SCALE GENOMIC DNA]</scope>
    <source>
        <strain evidence="3 4">MCA 4198</strain>
    </source>
</reference>
<feature type="compositionally biased region" description="Polar residues" evidence="1">
    <location>
        <begin position="355"/>
        <end position="366"/>
    </location>
</feature>
<feature type="region of interest" description="Disordered" evidence="1">
    <location>
        <begin position="509"/>
        <end position="543"/>
    </location>
</feature>
<dbReference type="GO" id="GO:0046983">
    <property type="term" value="F:protein dimerization activity"/>
    <property type="evidence" value="ECO:0007669"/>
    <property type="project" value="InterPro"/>
</dbReference>
<dbReference type="OrthoDB" id="5778525at2759"/>
<dbReference type="InParanoid" id="A0A316YHJ4"/>
<feature type="compositionally biased region" description="Pro residues" evidence="1">
    <location>
        <begin position="111"/>
        <end position="120"/>
    </location>
</feature>
<dbReference type="Proteomes" id="UP000245768">
    <property type="component" value="Unassembled WGS sequence"/>
</dbReference>
<dbReference type="InterPro" id="IPR036638">
    <property type="entry name" value="HLH_DNA-bd_sf"/>
</dbReference>
<feature type="compositionally biased region" description="Gly residues" evidence="1">
    <location>
        <begin position="447"/>
        <end position="457"/>
    </location>
</feature>
<dbReference type="GeneID" id="37044412"/>